<evidence type="ECO:0000259" key="13">
    <source>
        <dbReference type="PROSITE" id="PS51003"/>
    </source>
</evidence>
<dbReference type="HOGENOM" id="CLU_1425457_0_0_5"/>
<dbReference type="STRING" id="1134510.O9A_01292"/>
<feature type="domain" description="Cytochrome b/b6 N-terminal region profile" evidence="12">
    <location>
        <begin position="1"/>
        <end position="97"/>
    </location>
</feature>
<keyword evidence="7" id="KW-0249">Electron transport</keyword>
<evidence type="ECO:0000256" key="3">
    <source>
        <dbReference type="ARBA" id="ARBA00022448"/>
    </source>
</evidence>
<name>A0A067WCZ6_9HYPH</name>
<dbReference type="eggNOG" id="COG1290">
    <property type="taxonomic scope" value="Bacteria"/>
</dbReference>
<dbReference type="Pfam" id="PF13631">
    <property type="entry name" value="Cytochrom_B_N_2"/>
    <property type="match status" value="1"/>
</dbReference>
<evidence type="ECO:0008006" key="16">
    <source>
        <dbReference type="Google" id="ProtNLM"/>
    </source>
</evidence>
<proteinExistence type="predicted"/>
<evidence type="ECO:0000256" key="9">
    <source>
        <dbReference type="ARBA" id="ARBA00023004"/>
    </source>
</evidence>
<gene>
    <name evidence="14" type="ORF">O9A_01292</name>
</gene>
<evidence type="ECO:0000259" key="12">
    <source>
        <dbReference type="PROSITE" id="PS51002"/>
    </source>
</evidence>
<dbReference type="SUPFAM" id="SSF81342">
    <property type="entry name" value="Transmembrane di-heme cytochromes"/>
    <property type="match status" value="1"/>
</dbReference>
<dbReference type="InterPro" id="IPR005798">
    <property type="entry name" value="Cyt_b/b6_C"/>
</dbReference>
<feature type="transmembrane region" description="Helical" evidence="11">
    <location>
        <begin position="29"/>
        <end position="48"/>
    </location>
</feature>
<dbReference type="EMBL" id="AHPL01000010">
    <property type="protein sequence ID" value="KEC54678.1"/>
    <property type="molecule type" value="Genomic_DNA"/>
</dbReference>
<feature type="transmembrane region" description="Helical" evidence="11">
    <location>
        <begin position="68"/>
        <end position="85"/>
    </location>
</feature>
<evidence type="ECO:0000256" key="11">
    <source>
        <dbReference type="SAM" id="Phobius"/>
    </source>
</evidence>
<keyword evidence="3" id="KW-0813">Transport</keyword>
<dbReference type="InterPro" id="IPR036150">
    <property type="entry name" value="Cyt_b/b6_C_sf"/>
</dbReference>
<dbReference type="Pfam" id="PF00032">
    <property type="entry name" value="Cytochrom_B_C"/>
    <property type="match status" value="1"/>
</dbReference>
<protein>
    <recommendedName>
        <fullName evidence="16">Cytochrome b/b6 C-terminal region profile domain-containing protein</fullName>
    </recommendedName>
</protein>
<evidence type="ECO:0000256" key="7">
    <source>
        <dbReference type="ARBA" id="ARBA00022982"/>
    </source>
</evidence>
<dbReference type="PANTHER" id="PTHR19271:SF16">
    <property type="entry name" value="CYTOCHROME B"/>
    <property type="match status" value="1"/>
</dbReference>
<dbReference type="Gene3D" id="1.20.810.10">
    <property type="entry name" value="Cytochrome Bc1 Complex, Chain C"/>
    <property type="match status" value="1"/>
</dbReference>
<dbReference type="GO" id="GO:0046872">
    <property type="term" value="F:metal ion binding"/>
    <property type="evidence" value="ECO:0007669"/>
    <property type="project" value="UniProtKB-KW"/>
</dbReference>
<keyword evidence="10 11" id="KW-0472">Membrane</keyword>
<keyword evidence="9" id="KW-0408">Iron</keyword>
<comment type="subunit">
    <text evidence="2">The main subunits of complex b-c1 are: cytochrome b, cytochrome c1 and the Rieske protein.</text>
</comment>
<dbReference type="GO" id="GO:0022904">
    <property type="term" value="P:respiratory electron transport chain"/>
    <property type="evidence" value="ECO:0007669"/>
    <property type="project" value="InterPro"/>
</dbReference>
<organism evidence="14 15">
    <name type="scientific">Bartonella koehlerae C-29</name>
    <dbReference type="NCBI Taxonomy" id="1134510"/>
    <lineage>
        <taxon>Bacteria</taxon>
        <taxon>Pseudomonadati</taxon>
        <taxon>Pseudomonadota</taxon>
        <taxon>Alphaproteobacteria</taxon>
        <taxon>Hyphomicrobiales</taxon>
        <taxon>Bartonellaceae</taxon>
        <taxon>Bartonella</taxon>
    </lineage>
</organism>
<feature type="domain" description="Cytochrome b/b6 C-terminal region profile" evidence="13">
    <location>
        <begin position="100"/>
        <end position="190"/>
    </location>
</feature>
<dbReference type="PROSITE" id="PS51003">
    <property type="entry name" value="CYTB_CTER"/>
    <property type="match status" value="1"/>
</dbReference>
<dbReference type="GO" id="GO:0008121">
    <property type="term" value="F:quinol-cytochrome-c reductase activity"/>
    <property type="evidence" value="ECO:0007669"/>
    <property type="project" value="TreeGrafter"/>
</dbReference>
<keyword evidence="15" id="KW-1185">Reference proteome</keyword>
<dbReference type="InterPro" id="IPR005797">
    <property type="entry name" value="Cyt_b/b6_N"/>
</dbReference>
<feature type="transmembrane region" description="Helical" evidence="11">
    <location>
        <begin position="119"/>
        <end position="137"/>
    </location>
</feature>
<reference evidence="14 15" key="1">
    <citation type="submission" date="2012-04" db="EMBL/GenBank/DDBJ databases">
        <title>The Genome Sequence of Bartonella koehlerae C-29.</title>
        <authorList>
            <consortium name="The Broad Institute Genome Sequencing Platform"/>
            <consortium name="The Broad Institute Genome Sequencing Center for Infectious Disease"/>
            <person name="Feldgarden M."/>
            <person name="Kirby J."/>
            <person name="Kosoy M."/>
            <person name="Birtles R."/>
            <person name="Probert W.S."/>
            <person name="Chiaraviglio L."/>
            <person name="Walker B."/>
            <person name="Young S.K."/>
            <person name="Zeng Q."/>
            <person name="Gargeya S."/>
            <person name="Fitzgerald M."/>
            <person name="Haas B."/>
            <person name="Abouelleil A."/>
            <person name="Alvarado L."/>
            <person name="Arachchi H.M."/>
            <person name="Berlin A.M."/>
            <person name="Chapman S.B."/>
            <person name="Goldberg J."/>
            <person name="Griggs A."/>
            <person name="Gujja S."/>
            <person name="Hansen M."/>
            <person name="Howarth C."/>
            <person name="Imamovic A."/>
            <person name="Larimer J."/>
            <person name="McCowen C."/>
            <person name="Montmayeur A."/>
            <person name="Murphy C."/>
            <person name="Neiman D."/>
            <person name="Pearson M."/>
            <person name="Priest M."/>
            <person name="Roberts A."/>
            <person name="Saif S."/>
            <person name="Shea T."/>
            <person name="Sisk P."/>
            <person name="Sykes S."/>
            <person name="Wortman J."/>
            <person name="Nusbaum C."/>
            <person name="Birren B."/>
        </authorList>
    </citation>
    <scope>NUCLEOTIDE SEQUENCE [LARGE SCALE GENOMIC DNA]</scope>
    <source>
        <strain evidence="14 15">C-29</strain>
    </source>
</reference>
<feature type="transmembrane region" description="Helical" evidence="11">
    <location>
        <begin position="6"/>
        <end position="22"/>
    </location>
</feature>
<keyword evidence="6" id="KW-0479">Metal-binding</keyword>
<evidence type="ECO:0000313" key="14">
    <source>
        <dbReference type="EMBL" id="KEC54678.1"/>
    </source>
</evidence>
<keyword evidence="5 11" id="KW-0812">Transmembrane</keyword>
<comment type="subcellular location">
    <subcellularLocation>
        <location evidence="1">Membrane</location>
        <topology evidence="1">Multi-pass membrane protein</topology>
    </subcellularLocation>
</comment>
<evidence type="ECO:0000256" key="1">
    <source>
        <dbReference type="ARBA" id="ARBA00004141"/>
    </source>
</evidence>
<dbReference type="PROSITE" id="PS51002">
    <property type="entry name" value="CYTB_NTER"/>
    <property type="match status" value="1"/>
</dbReference>
<dbReference type="SUPFAM" id="SSF81648">
    <property type="entry name" value="a domain/subunit of cytochrome bc1 complex (Ubiquinol-cytochrome c reductase)"/>
    <property type="match status" value="1"/>
</dbReference>
<comment type="caution">
    <text evidence="14">The sequence shown here is derived from an EMBL/GenBank/DDBJ whole genome shotgun (WGS) entry which is preliminary data.</text>
</comment>
<keyword evidence="4" id="KW-0349">Heme</keyword>
<evidence type="ECO:0000256" key="2">
    <source>
        <dbReference type="ARBA" id="ARBA00011649"/>
    </source>
</evidence>
<evidence type="ECO:0000256" key="6">
    <source>
        <dbReference type="ARBA" id="ARBA00022723"/>
    </source>
</evidence>
<dbReference type="GO" id="GO:0016491">
    <property type="term" value="F:oxidoreductase activity"/>
    <property type="evidence" value="ECO:0007669"/>
    <property type="project" value="InterPro"/>
</dbReference>
<dbReference type="Proteomes" id="UP000027015">
    <property type="component" value="Unassembled WGS sequence"/>
</dbReference>
<dbReference type="InterPro" id="IPR016174">
    <property type="entry name" value="Di-haem_cyt_TM"/>
</dbReference>
<sequence length="190" mass="22023">MGHGHFIYIIIMAIAFFGYVLVWGKRPVLAASVVVGLLKAIPFVGTWLHEALLGGYSVGQPTFNRFDVFHYFLSFLLLFLVRLHIWSLHHVGQVNPTDLAIQSAEETVSFAPYTLIKDILAITVFLIFFAWFVFYMPDYMRQAENYSIADPFKALLCEVPEWYFLPFYAMLRAITLILVFFHQLLRVLLY</sequence>
<accession>A0A067WCZ6</accession>
<evidence type="ECO:0000256" key="4">
    <source>
        <dbReference type="ARBA" id="ARBA00022617"/>
    </source>
</evidence>
<evidence type="ECO:0000256" key="10">
    <source>
        <dbReference type="ARBA" id="ARBA00023136"/>
    </source>
</evidence>
<dbReference type="AlphaFoldDB" id="A0A067WCZ6"/>
<evidence type="ECO:0000256" key="5">
    <source>
        <dbReference type="ARBA" id="ARBA00022692"/>
    </source>
</evidence>
<dbReference type="PANTHER" id="PTHR19271">
    <property type="entry name" value="CYTOCHROME B"/>
    <property type="match status" value="1"/>
</dbReference>
<evidence type="ECO:0000313" key="15">
    <source>
        <dbReference type="Proteomes" id="UP000027015"/>
    </source>
</evidence>
<keyword evidence="8 11" id="KW-1133">Transmembrane helix</keyword>
<dbReference type="PATRIC" id="fig|1134510.3.peg.1456"/>
<evidence type="ECO:0000256" key="8">
    <source>
        <dbReference type="ARBA" id="ARBA00022989"/>
    </source>
</evidence>
<dbReference type="GO" id="GO:0016020">
    <property type="term" value="C:membrane"/>
    <property type="evidence" value="ECO:0007669"/>
    <property type="project" value="UniProtKB-SubCell"/>
</dbReference>
<dbReference type="InterPro" id="IPR027387">
    <property type="entry name" value="Cytb/b6-like_sf"/>
</dbReference>
<feature type="transmembrane region" description="Helical" evidence="11">
    <location>
        <begin position="162"/>
        <end position="181"/>
    </location>
</feature>